<evidence type="ECO:0000256" key="3">
    <source>
        <dbReference type="ARBA" id="ARBA00022692"/>
    </source>
</evidence>
<dbReference type="AlphaFoldDB" id="A0A3N4GBC5"/>
<organism evidence="9 10">
    <name type="scientific">Gordonia oryzae</name>
    <dbReference type="NCBI Taxonomy" id="2487349"/>
    <lineage>
        <taxon>Bacteria</taxon>
        <taxon>Bacillati</taxon>
        <taxon>Actinomycetota</taxon>
        <taxon>Actinomycetes</taxon>
        <taxon>Mycobacteriales</taxon>
        <taxon>Gordoniaceae</taxon>
        <taxon>Gordonia</taxon>
    </lineage>
</organism>
<keyword evidence="5" id="KW-1133">Transmembrane helix</keyword>
<dbReference type="PANTHER" id="PTHR14969:SF62">
    <property type="entry name" value="DECAPRENYLPHOSPHORYL-5-PHOSPHORIBOSE PHOSPHATASE RV3807C-RELATED"/>
    <property type="match status" value="1"/>
</dbReference>
<dbReference type="PANTHER" id="PTHR14969">
    <property type="entry name" value="SPHINGOSINE-1-PHOSPHATE PHOSPHOHYDROLASE"/>
    <property type="match status" value="1"/>
</dbReference>
<dbReference type="OrthoDB" id="4333485at2"/>
<protein>
    <submittedName>
        <fullName evidence="9">Phosphatase PAP2 family protein</fullName>
    </submittedName>
</protein>
<feature type="domain" description="Phosphatidic acid phosphatase type 2/haloperoxidase" evidence="8">
    <location>
        <begin position="81"/>
        <end position="188"/>
    </location>
</feature>
<dbReference type="Pfam" id="PF01569">
    <property type="entry name" value="PAP2"/>
    <property type="match status" value="1"/>
</dbReference>
<evidence type="ECO:0000259" key="8">
    <source>
        <dbReference type="SMART" id="SM00014"/>
    </source>
</evidence>
<sequence length="245" mass="24764">MSSESTDRGPSPAATAQTAGPSGEVAALIGVQGVLLEAPGVVPAARGLSHFGEHSLGWLAISAVGWGLAGRRDDATAQRRWLEAGVGAFGAHAASVIIKRIVRRKRPHDPRIRVGVSTPSRLSFPSSHATSTTAAAILIGRAAGLPPYLLPAVLVPPMLTSRLVLGVHYPSDVAAGAAIGALSAGAVVVGDQFIERAADTAARHPRSTRLAGAAARVGAVALMPGSTARLLVGRVVGGTSTKEKA</sequence>
<evidence type="ECO:0000313" key="10">
    <source>
        <dbReference type="Proteomes" id="UP000267536"/>
    </source>
</evidence>
<name>A0A3N4GBC5_9ACTN</name>
<evidence type="ECO:0000256" key="7">
    <source>
        <dbReference type="SAM" id="MobiDB-lite"/>
    </source>
</evidence>
<evidence type="ECO:0000313" key="9">
    <source>
        <dbReference type="EMBL" id="RPA59505.1"/>
    </source>
</evidence>
<evidence type="ECO:0000256" key="1">
    <source>
        <dbReference type="ARBA" id="ARBA00004651"/>
    </source>
</evidence>
<keyword evidence="2" id="KW-1003">Cell membrane</keyword>
<comment type="caution">
    <text evidence="9">The sequence shown here is derived from an EMBL/GenBank/DDBJ whole genome shotgun (WGS) entry which is preliminary data.</text>
</comment>
<dbReference type="SMART" id="SM00014">
    <property type="entry name" value="acidPPc"/>
    <property type="match status" value="1"/>
</dbReference>
<dbReference type="Proteomes" id="UP000267536">
    <property type="component" value="Unassembled WGS sequence"/>
</dbReference>
<dbReference type="GO" id="GO:0016787">
    <property type="term" value="F:hydrolase activity"/>
    <property type="evidence" value="ECO:0007669"/>
    <property type="project" value="UniProtKB-KW"/>
</dbReference>
<keyword evidence="4" id="KW-0378">Hydrolase</keyword>
<evidence type="ECO:0000256" key="6">
    <source>
        <dbReference type="ARBA" id="ARBA00023136"/>
    </source>
</evidence>
<accession>A0A3N4GBC5</accession>
<keyword evidence="3" id="KW-0812">Transmembrane</keyword>
<evidence type="ECO:0000256" key="2">
    <source>
        <dbReference type="ARBA" id="ARBA00022475"/>
    </source>
</evidence>
<gene>
    <name evidence="9" type="ORF">EF294_13610</name>
</gene>
<evidence type="ECO:0000256" key="4">
    <source>
        <dbReference type="ARBA" id="ARBA00022801"/>
    </source>
</evidence>
<comment type="subcellular location">
    <subcellularLocation>
        <location evidence="1">Cell membrane</location>
        <topology evidence="1">Multi-pass membrane protein</topology>
    </subcellularLocation>
</comment>
<evidence type="ECO:0000256" key="5">
    <source>
        <dbReference type="ARBA" id="ARBA00022989"/>
    </source>
</evidence>
<dbReference type="InterPro" id="IPR000326">
    <property type="entry name" value="PAP2/HPO"/>
</dbReference>
<dbReference type="Gene3D" id="1.20.144.10">
    <property type="entry name" value="Phosphatidic acid phosphatase type 2/haloperoxidase"/>
    <property type="match status" value="1"/>
</dbReference>
<dbReference type="SUPFAM" id="SSF48317">
    <property type="entry name" value="Acid phosphatase/Vanadium-dependent haloperoxidase"/>
    <property type="match status" value="1"/>
</dbReference>
<dbReference type="InterPro" id="IPR036938">
    <property type="entry name" value="PAP2/HPO_sf"/>
</dbReference>
<dbReference type="GO" id="GO:0005886">
    <property type="term" value="C:plasma membrane"/>
    <property type="evidence" value="ECO:0007669"/>
    <property type="project" value="UniProtKB-SubCell"/>
</dbReference>
<keyword evidence="6" id="KW-0472">Membrane</keyword>
<proteinExistence type="predicted"/>
<reference evidence="9 10" key="1">
    <citation type="submission" date="2018-11" db="EMBL/GenBank/DDBJ databases">
        <title>Draft genome sequence of Gordonia sp. RS15-1S isolated from rice stems.</title>
        <authorList>
            <person name="Muangham S."/>
        </authorList>
    </citation>
    <scope>NUCLEOTIDE SEQUENCE [LARGE SCALE GENOMIC DNA]</scope>
    <source>
        <strain evidence="9 10">RS15-1S</strain>
    </source>
</reference>
<keyword evidence="10" id="KW-1185">Reference proteome</keyword>
<dbReference type="RefSeq" id="WP_123930799.1">
    <property type="nucleotide sequence ID" value="NZ_JBPSDP010000008.1"/>
</dbReference>
<feature type="region of interest" description="Disordered" evidence="7">
    <location>
        <begin position="1"/>
        <end position="22"/>
    </location>
</feature>
<dbReference type="EMBL" id="RKMH01000009">
    <property type="protein sequence ID" value="RPA59505.1"/>
    <property type="molecule type" value="Genomic_DNA"/>
</dbReference>